<evidence type="ECO:0000256" key="4">
    <source>
        <dbReference type="ARBA" id="ARBA00022980"/>
    </source>
</evidence>
<dbReference type="Gene3D" id="3.30.420.100">
    <property type="match status" value="1"/>
</dbReference>
<dbReference type="PANTHER" id="PTHR12899:SF3">
    <property type="entry name" value="LARGE RIBOSOMAL SUBUNIT PROTEIN UL18M"/>
    <property type="match status" value="1"/>
</dbReference>
<accession>A0A381PBW2</accession>
<dbReference type="PANTHER" id="PTHR12899">
    <property type="entry name" value="39S RIBOSOMAL PROTEIN L18, MITOCHONDRIAL"/>
    <property type="match status" value="1"/>
</dbReference>
<evidence type="ECO:0000256" key="5">
    <source>
        <dbReference type="ARBA" id="ARBA00023274"/>
    </source>
</evidence>
<sequence length="122" mass="13242">MPKDKNAKRLRKVRHIRLRNKVSGTPDRPRLAVFRSLRHIYAQVIDDTTGHTLAAASSADAIKETGAPIVPKIDASTAVGKLVAERALAEGITQVVFDRGGCKYHGRVKALAEATREAGLTF</sequence>
<dbReference type="GO" id="GO:0008097">
    <property type="term" value="F:5S rRNA binding"/>
    <property type="evidence" value="ECO:0007669"/>
    <property type="project" value="TreeGrafter"/>
</dbReference>
<dbReference type="GO" id="GO:0022625">
    <property type="term" value="C:cytosolic large ribosomal subunit"/>
    <property type="evidence" value="ECO:0007669"/>
    <property type="project" value="TreeGrafter"/>
</dbReference>
<reference evidence="6" key="1">
    <citation type="submission" date="2018-05" db="EMBL/GenBank/DDBJ databases">
        <authorList>
            <person name="Lanie J.A."/>
            <person name="Ng W.-L."/>
            <person name="Kazmierczak K.M."/>
            <person name="Andrzejewski T.M."/>
            <person name="Davidsen T.M."/>
            <person name="Wayne K.J."/>
            <person name="Tettelin H."/>
            <person name="Glass J.I."/>
            <person name="Rusch D."/>
            <person name="Podicherti R."/>
            <person name="Tsui H.-C.T."/>
            <person name="Winkler M.E."/>
        </authorList>
    </citation>
    <scope>NUCLEOTIDE SEQUENCE</scope>
</reference>
<evidence type="ECO:0000256" key="1">
    <source>
        <dbReference type="ARBA" id="ARBA00007116"/>
    </source>
</evidence>
<gene>
    <name evidence="6" type="ORF">METZ01_LOCUS17319</name>
</gene>
<keyword evidence="5" id="KW-0687">Ribonucleoprotein</keyword>
<name>A0A381PBW2_9ZZZZ</name>
<protein>
    <recommendedName>
        <fullName evidence="7">50S ribosomal protein L18</fullName>
    </recommendedName>
</protein>
<dbReference type="NCBIfam" id="TIGR00060">
    <property type="entry name" value="L18_bact"/>
    <property type="match status" value="1"/>
</dbReference>
<dbReference type="AlphaFoldDB" id="A0A381PBW2"/>
<comment type="similarity">
    <text evidence="1">Belongs to the universal ribosomal protein uL18 family.</text>
</comment>
<dbReference type="EMBL" id="UINC01000935">
    <property type="protein sequence ID" value="SUZ64465.1"/>
    <property type="molecule type" value="Genomic_DNA"/>
</dbReference>
<dbReference type="HAMAP" id="MF_01337_B">
    <property type="entry name" value="Ribosomal_uL18_B"/>
    <property type="match status" value="1"/>
</dbReference>
<dbReference type="InterPro" id="IPR057268">
    <property type="entry name" value="Ribosomal_L18"/>
</dbReference>
<keyword evidence="3" id="KW-0694">RNA-binding</keyword>
<evidence type="ECO:0000256" key="3">
    <source>
        <dbReference type="ARBA" id="ARBA00022884"/>
    </source>
</evidence>
<organism evidence="6">
    <name type="scientific">marine metagenome</name>
    <dbReference type="NCBI Taxonomy" id="408172"/>
    <lineage>
        <taxon>unclassified sequences</taxon>
        <taxon>metagenomes</taxon>
        <taxon>ecological metagenomes</taxon>
    </lineage>
</organism>
<dbReference type="InterPro" id="IPR005484">
    <property type="entry name" value="Ribosomal_uL18_bac/plant/anim"/>
</dbReference>
<proteinExistence type="inferred from homology"/>
<dbReference type="Pfam" id="PF00861">
    <property type="entry name" value="Ribosomal_L18p"/>
    <property type="match status" value="1"/>
</dbReference>
<evidence type="ECO:0008006" key="7">
    <source>
        <dbReference type="Google" id="ProtNLM"/>
    </source>
</evidence>
<dbReference type="InterPro" id="IPR004389">
    <property type="entry name" value="Ribosomal_uL18_bac-type"/>
</dbReference>
<dbReference type="GO" id="GO:0006412">
    <property type="term" value="P:translation"/>
    <property type="evidence" value="ECO:0007669"/>
    <property type="project" value="InterPro"/>
</dbReference>
<evidence type="ECO:0000313" key="6">
    <source>
        <dbReference type="EMBL" id="SUZ64465.1"/>
    </source>
</evidence>
<dbReference type="SUPFAM" id="SSF53137">
    <property type="entry name" value="Translational machinery components"/>
    <property type="match status" value="1"/>
</dbReference>
<keyword evidence="2" id="KW-0699">rRNA-binding</keyword>
<keyword evidence="4" id="KW-0689">Ribosomal protein</keyword>
<evidence type="ECO:0000256" key="2">
    <source>
        <dbReference type="ARBA" id="ARBA00022730"/>
    </source>
</evidence>
<dbReference type="FunFam" id="3.30.420.100:FF:000001">
    <property type="entry name" value="50S ribosomal protein L18"/>
    <property type="match status" value="1"/>
</dbReference>
<dbReference type="GO" id="GO:0003735">
    <property type="term" value="F:structural constituent of ribosome"/>
    <property type="evidence" value="ECO:0007669"/>
    <property type="project" value="InterPro"/>
</dbReference>
<dbReference type="CDD" id="cd00432">
    <property type="entry name" value="Ribosomal_L18_L5e"/>
    <property type="match status" value="1"/>
</dbReference>